<keyword evidence="6" id="KW-0173">Coenzyme A biosynthesis</keyword>
<dbReference type="InterPro" id="IPR011602">
    <property type="entry name" value="Type_II_PanK_bac"/>
</dbReference>
<dbReference type="Pfam" id="PF03630">
    <property type="entry name" value="Fumble"/>
    <property type="match status" value="1"/>
</dbReference>
<dbReference type="InterPro" id="IPR043129">
    <property type="entry name" value="ATPase_NBD"/>
</dbReference>
<evidence type="ECO:0000256" key="1">
    <source>
        <dbReference type="ARBA" id="ARBA00022490"/>
    </source>
</evidence>
<evidence type="ECO:0000313" key="8">
    <source>
        <dbReference type="Proteomes" id="UP000037854"/>
    </source>
</evidence>
<accession>A0ABR5MME7</accession>
<keyword evidence="4" id="KW-0418">Kinase</keyword>
<dbReference type="InterPro" id="IPR004567">
    <property type="entry name" value="Type_II_PanK"/>
</dbReference>
<organism evidence="7 8">
    <name type="scientific">Oceanobacillus caeni</name>
    <dbReference type="NCBI Taxonomy" id="405946"/>
    <lineage>
        <taxon>Bacteria</taxon>
        <taxon>Bacillati</taxon>
        <taxon>Bacillota</taxon>
        <taxon>Bacilli</taxon>
        <taxon>Bacillales</taxon>
        <taxon>Bacillaceae</taxon>
        <taxon>Oceanobacillus</taxon>
    </lineage>
</organism>
<dbReference type="NCBIfam" id="NF009842">
    <property type="entry name" value="PRK13317.1"/>
    <property type="match status" value="1"/>
</dbReference>
<keyword evidence="2" id="KW-0808">Transferase</keyword>
<dbReference type="Gene3D" id="3.30.420.40">
    <property type="match status" value="1"/>
</dbReference>
<dbReference type="CDD" id="cd24085">
    <property type="entry name" value="ASKHA_NBD_PanK-II_bac"/>
    <property type="match status" value="1"/>
</dbReference>
<protein>
    <recommendedName>
        <fullName evidence="9">Pantothenate kinase</fullName>
    </recommendedName>
</protein>
<name>A0ABR5MME7_9BACI</name>
<dbReference type="SUPFAM" id="SSF53067">
    <property type="entry name" value="Actin-like ATPase domain"/>
    <property type="match status" value="1"/>
</dbReference>
<evidence type="ECO:0000256" key="2">
    <source>
        <dbReference type="ARBA" id="ARBA00022679"/>
    </source>
</evidence>
<dbReference type="PANTHER" id="PTHR12280:SF20">
    <property type="entry name" value="4'-PHOSPHOPANTETHEINE PHOSPHATASE"/>
    <property type="match status" value="1"/>
</dbReference>
<proteinExistence type="predicted"/>
<evidence type="ECO:0000256" key="3">
    <source>
        <dbReference type="ARBA" id="ARBA00022741"/>
    </source>
</evidence>
<evidence type="ECO:0000256" key="5">
    <source>
        <dbReference type="ARBA" id="ARBA00022840"/>
    </source>
</evidence>
<dbReference type="PIRSF" id="PIRSF036940">
    <property type="entry name" value="PanK_bac_aCoA"/>
    <property type="match status" value="1"/>
</dbReference>
<evidence type="ECO:0000256" key="4">
    <source>
        <dbReference type="ARBA" id="ARBA00022777"/>
    </source>
</evidence>
<comment type="caution">
    <text evidence="7">The sequence shown here is derived from an EMBL/GenBank/DDBJ whole genome shotgun (WGS) entry which is preliminary data.</text>
</comment>
<evidence type="ECO:0000256" key="6">
    <source>
        <dbReference type="ARBA" id="ARBA00022993"/>
    </source>
</evidence>
<dbReference type="EMBL" id="LGTK01000005">
    <property type="protein sequence ID" value="KPH77843.1"/>
    <property type="molecule type" value="Genomic_DNA"/>
</dbReference>
<evidence type="ECO:0008006" key="9">
    <source>
        <dbReference type="Google" id="ProtNLM"/>
    </source>
</evidence>
<keyword evidence="1" id="KW-0963">Cytoplasm</keyword>
<dbReference type="PANTHER" id="PTHR12280">
    <property type="entry name" value="PANTOTHENATE KINASE"/>
    <property type="match status" value="1"/>
</dbReference>
<keyword evidence="5" id="KW-0067">ATP-binding</keyword>
<dbReference type="Proteomes" id="UP000037854">
    <property type="component" value="Unassembled WGS sequence"/>
</dbReference>
<keyword evidence="8" id="KW-1185">Reference proteome</keyword>
<sequence length="266" mass="28853">MTNKIGIDAGGSLLKIAYEEKGKFHVKTYGNDESKNLIQWLTMLNPDATLYITGGKSTSIKEQVMQKCVYIEEFDAVTKGARFLVKRENLSFQDDFILVSLGTGTSIFHVKEEESYRLLGSGIGGGTLMGLGSLLTGRGNYQHLINLAEKGSSQKSDLLVRDIYAPNEPPIPGELTAANFGKAHFNMQARVEDHVAALIRLIGETVISLASQAAKITGVEKIVFVGSTLNGNKPLKEVLSGFQGMMQYEPIFLEKGSYAGAIGTLI</sequence>
<dbReference type="RefSeq" id="WP_060667727.1">
    <property type="nucleotide sequence ID" value="NZ_LGTK01000005.1"/>
</dbReference>
<gene>
    <name evidence="7" type="ORF">AFL42_02475</name>
</gene>
<evidence type="ECO:0000313" key="7">
    <source>
        <dbReference type="EMBL" id="KPH77843.1"/>
    </source>
</evidence>
<reference evidence="7 8" key="1">
    <citation type="submission" date="2015-07" db="EMBL/GenBank/DDBJ databases">
        <title>High-quality draft genome sequence of Oceanobacillus caeni HM6, a bacillus isolated from a human feces.</title>
        <authorList>
            <person name="Kumar J."/>
            <person name="Verma M.K."/>
            <person name="Pandey R."/>
            <person name="Bhambi M."/>
            <person name="Chauhan N."/>
        </authorList>
    </citation>
    <scope>NUCLEOTIDE SEQUENCE [LARGE SCALE GENOMIC DNA]</scope>
    <source>
        <strain evidence="7 8">HM6</strain>
    </source>
</reference>
<keyword evidence="3" id="KW-0547">Nucleotide-binding</keyword>